<dbReference type="GO" id="GO:0005654">
    <property type="term" value="C:nucleoplasm"/>
    <property type="evidence" value="ECO:0007669"/>
    <property type="project" value="TreeGrafter"/>
</dbReference>
<protein>
    <submittedName>
        <fullName evidence="4">Protein lin-9</fullName>
    </submittedName>
</protein>
<dbReference type="OrthoDB" id="2339771at2759"/>
<name>A0A5B7CMU8_PORTR</name>
<keyword evidence="5" id="KW-1185">Reference proteome</keyword>
<dbReference type="GO" id="GO:0006357">
    <property type="term" value="P:regulation of transcription by RNA polymerase II"/>
    <property type="evidence" value="ECO:0007669"/>
    <property type="project" value="TreeGrafter"/>
</dbReference>
<dbReference type="GO" id="GO:0017053">
    <property type="term" value="C:transcription repressor complex"/>
    <property type="evidence" value="ECO:0007669"/>
    <property type="project" value="InterPro"/>
</dbReference>
<evidence type="ECO:0000259" key="3">
    <source>
        <dbReference type="SMART" id="SM01135"/>
    </source>
</evidence>
<evidence type="ECO:0000313" key="5">
    <source>
        <dbReference type="Proteomes" id="UP000324222"/>
    </source>
</evidence>
<sequence>MTFASRAMVQEGCSTPQPCLRPLFGGENDFQIVLKEAFPDLRTRRLTRRQWGMIRRMMGKPRRCSQVGVGLVAVGLELGGAGLNS</sequence>
<dbReference type="InterPro" id="IPR033471">
    <property type="entry name" value="DIRP"/>
</dbReference>
<comment type="caution">
    <text evidence="4">The sequence shown here is derived from an EMBL/GenBank/DDBJ whole genome shotgun (WGS) entry which is preliminary data.</text>
</comment>
<accession>A0A5B7CMU8</accession>
<evidence type="ECO:0000313" key="4">
    <source>
        <dbReference type="EMBL" id="MPC10810.1"/>
    </source>
</evidence>
<dbReference type="GO" id="GO:0003677">
    <property type="term" value="F:DNA binding"/>
    <property type="evidence" value="ECO:0007669"/>
    <property type="project" value="TreeGrafter"/>
</dbReference>
<dbReference type="GO" id="GO:0006351">
    <property type="term" value="P:DNA-templated transcription"/>
    <property type="evidence" value="ECO:0007669"/>
    <property type="project" value="InterPro"/>
</dbReference>
<reference evidence="4 5" key="1">
    <citation type="submission" date="2019-05" db="EMBL/GenBank/DDBJ databases">
        <title>Another draft genome of Portunus trituberculatus and its Hox gene families provides insights of decapod evolution.</title>
        <authorList>
            <person name="Jeong J.-H."/>
            <person name="Song I."/>
            <person name="Kim S."/>
            <person name="Choi T."/>
            <person name="Kim D."/>
            <person name="Ryu S."/>
            <person name="Kim W."/>
        </authorList>
    </citation>
    <scope>NUCLEOTIDE SEQUENCE [LARGE SCALE GENOMIC DNA]</scope>
    <source>
        <tissue evidence="4">Muscle</tissue>
    </source>
</reference>
<dbReference type="AlphaFoldDB" id="A0A5B7CMU8"/>
<dbReference type="InterPro" id="IPR010561">
    <property type="entry name" value="LIN-9/ALY1"/>
</dbReference>
<dbReference type="Pfam" id="PF06584">
    <property type="entry name" value="DIRP"/>
    <property type="match status" value="1"/>
</dbReference>
<dbReference type="PANTHER" id="PTHR21689:SF2">
    <property type="entry name" value="PROTEIN LIN-9 HOMOLOG"/>
    <property type="match status" value="1"/>
</dbReference>
<dbReference type="GO" id="GO:0051726">
    <property type="term" value="P:regulation of cell cycle"/>
    <property type="evidence" value="ECO:0007669"/>
    <property type="project" value="TreeGrafter"/>
</dbReference>
<dbReference type="PANTHER" id="PTHR21689">
    <property type="entry name" value="LIN-9"/>
    <property type="match status" value="1"/>
</dbReference>
<evidence type="ECO:0000256" key="2">
    <source>
        <dbReference type="ARBA" id="ARBA00023242"/>
    </source>
</evidence>
<dbReference type="SMART" id="SM01135">
    <property type="entry name" value="DIRP"/>
    <property type="match status" value="1"/>
</dbReference>
<feature type="domain" description="DIRP" evidence="3">
    <location>
        <begin position="21"/>
        <end position="85"/>
    </location>
</feature>
<comment type="subcellular location">
    <subcellularLocation>
        <location evidence="1">Nucleus</location>
    </subcellularLocation>
</comment>
<dbReference type="Proteomes" id="UP000324222">
    <property type="component" value="Unassembled WGS sequence"/>
</dbReference>
<proteinExistence type="predicted"/>
<evidence type="ECO:0000256" key="1">
    <source>
        <dbReference type="ARBA" id="ARBA00004123"/>
    </source>
</evidence>
<organism evidence="4 5">
    <name type="scientific">Portunus trituberculatus</name>
    <name type="common">Swimming crab</name>
    <name type="synonym">Neptunus trituberculatus</name>
    <dbReference type="NCBI Taxonomy" id="210409"/>
    <lineage>
        <taxon>Eukaryota</taxon>
        <taxon>Metazoa</taxon>
        <taxon>Ecdysozoa</taxon>
        <taxon>Arthropoda</taxon>
        <taxon>Crustacea</taxon>
        <taxon>Multicrustacea</taxon>
        <taxon>Malacostraca</taxon>
        <taxon>Eumalacostraca</taxon>
        <taxon>Eucarida</taxon>
        <taxon>Decapoda</taxon>
        <taxon>Pleocyemata</taxon>
        <taxon>Brachyura</taxon>
        <taxon>Eubrachyura</taxon>
        <taxon>Portunoidea</taxon>
        <taxon>Portunidae</taxon>
        <taxon>Portuninae</taxon>
        <taxon>Portunus</taxon>
    </lineage>
</organism>
<keyword evidence="2" id="KW-0539">Nucleus</keyword>
<dbReference type="EMBL" id="VSRR010000131">
    <property type="protein sequence ID" value="MPC10810.1"/>
    <property type="molecule type" value="Genomic_DNA"/>
</dbReference>
<gene>
    <name evidence="4" type="primary">LIN9_0</name>
    <name evidence="4" type="ORF">E2C01_003453</name>
</gene>